<dbReference type="Proteomes" id="UP000009011">
    <property type="component" value="Chromosome"/>
</dbReference>
<organism evidence="1 2">
    <name type="scientific">Melioribacter roseus (strain DSM 23840 / JCM 17771 / VKM B-2668 / P3M-2)</name>
    <dbReference type="NCBI Taxonomy" id="1191523"/>
    <lineage>
        <taxon>Bacteria</taxon>
        <taxon>Pseudomonadati</taxon>
        <taxon>Ignavibacteriota</taxon>
        <taxon>Ignavibacteria</taxon>
        <taxon>Ignavibacteriales</taxon>
        <taxon>Melioribacteraceae</taxon>
        <taxon>Melioribacter</taxon>
    </lineage>
</organism>
<evidence type="ECO:0000313" key="1">
    <source>
        <dbReference type="EMBL" id="AFN74856.1"/>
    </source>
</evidence>
<evidence type="ECO:0008006" key="3">
    <source>
        <dbReference type="Google" id="ProtNLM"/>
    </source>
</evidence>
<dbReference type="eggNOG" id="COG3391">
    <property type="taxonomic scope" value="Bacteria"/>
</dbReference>
<dbReference type="PANTHER" id="PTHR44103:SF1">
    <property type="entry name" value="PROPROTEIN CONVERTASE P"/>
    <property type="match status" value="1"/>
</dbReference>
<reference evidence="1 2" key="1">
    <citation type="journal article" date="2013" name="PLoS ONE">
        <title>Genomic analysis of Melioribacter roseus, facultatively anaerobic organotrophic bacterium representing a novel deep lineage within Bacteriodetes/Chlorobi group.</title>
        <authorList>
            <person name="Kadnikov V.V."/>
            <person name="Mardanov A.V."/>
            <person name="Podosokorskaya O.A."/>
            <person name="Gavrilov S.N."/>
            <person name="Kublanov I.V."/>
            <person name="Beletsky A.V."/>
            <person name="Bonch-Osmolovskaya E.A."/>
            <person name="Ravin N.V."/>
        </authorList>
    </citation>
    <scope>NUCLEOTIDE SEQUENCE [LARGE SCALE GENOMIC DNA]</scope>
    <source>
        <strain evidence="2">JCM 17771 / P3M-2</strain>
    </source>
</reference>
<keyword evidence="2" id="KW-1185">Reference proteome</keyword>
<proteinExistence type="predicted"/>
<sequence length="711" mass="81005">MNKNATKKLFKGAGKDSILLKLLLVFLFFASSLSAQIPINGFCKVDVLFEGIKDDADFLPDNIMPADLDRDGSYEFILLRNNKNLMAVVSGNKYRRFNFGQTVNELEFYSSSKNSNIFCWLSRKSRNVGLATISKNGILSKNKIKKFDDVPSRITCLDLNSDGNKEIIVGGYAFEGLTLINAGKKNTYAYSQITDNRVFPLIASADFDYDGFSDIVAYDILANRLVFFYNNQELSFSESRKIELSDYPEDLIASDVNSDGFTDLLISYGDRLRVFVGDTVSSFRNSFDIELPVKSDDLIVSDLNGDGINDLLMASYSEGEVYLIYGKAGSEFYEPLLLYKDRNLADISVYKEKGLPKLALLLRDGKIIVISRVNKFGDFDLTSFGSDALSLGIVAGERNIPEAYFYIDKNRNDLILITLNKRLIPDTLYRYPLQDSYNIVKTVKHKNKIDFYFYNPNTSLIEILRLDLFRPTRRILYTKGRIKDLLLFNDRLEDRQRIYTVTENKSRLLLETYDYRDFRFVRAGADSAGNNPLAAALEYETYPAIFSLINENDSLVLIKKEIKRLAAKEDSVKLGAFYLSDLTKINLECYKDPQSNELITAVILTESTLTKFILLGSETIIDFEIKNIRPVEYTIQFKKKGNRLEMFFVDAATAKLKKIVLKEDYKTVETDTVLDSETVNNYISFPFKNNSDLILYAPGSNNNIIKLRIIR</sequence>
<dbReference type="Gene3D" id="2.130.10.130">
    <property type="entry name" value="Integrin alpha, N-terminal"/>
    <property type="match status" value="1"/>
</dbReference>
<dbReference type="EMBL" id="CP003557">
    <property type="protein sequence ID" value="AFN74856.1"/>
    <property type="molecule type" value="Genomic_DNA"/>
</dbReference>
<dbReference type="PANTHER" id="PTHR44103">
    <property type="entry name" value="PROPROTEIN CONVERTASE P"/>
    <property type="match status" value="1"/>
</dbReference>
<protein>
    <recommendedName>
        <fullName evidence="3">FG-GAP repeat protein</fullName>
    </recommendedName>
</protein>
<dbReference type="OrthoDB" id="9816120at2"/>
<evidence type="ECO:0000313" key="2">
    <source>
        <dbReference type="Proteomes" id="UP000009011"/>
    </source>
</evidence>
<accession>I7A4P0</accession>
<gene>
    <name evidence="1" type="ordered locus">MROS_1622</name>
</gene>
<name>I7A4P0_MELRP</name>
<dbReference type="RefSeq" id="WP_014856290.1">
    <property type="nucleotide sequence ID" value="NC_018178.1"/>
</dbReference>
<dbReference type="AlphaFoldDB" id="I7A4P0"/>
<dbReference type="KEGG" id="mro:MROS_1622"/>
<dbReference type="SUPFAM" id="SSF69318">
    <property type="entry name" value="Integrin alpha N-terminal domain"/>
    <property type="match status" value="1"/>
</dbReference>
<dbReference type="InterPro" id="IPR028994">
    <property type="entry name" value="Integrin_alpha_N"/>
</dbReference>
<dbReference type="STRING" id="1191523.MROS_1622"/>
<dbReference type="HOGENOM" id="CLU_383926_0_0_10"/>